<sequence length="598" mass="65655">MTRSEKCKQKLLRRFAPGGFYDLAVRAKRFEKDDEGGMTIIALFVFILMLTMGGISIDLMRHEMERSQLQATLDSAVLAGAGAPAGASKAEIKAIVQDFFAKSGKADYLDDLSEDDIIATLNSRRVPATASMTMNTYIMKLMGVPTLGAAGGATAEVRTPKLEVALVLDVSGSMSGTKLANLKVAAKEFVTTMLNSANSGDTVISVVPFSWTVAPGEAIYSAMQGNINDSHDWSSCLRFTGDQYYDSYIDPTLNPLTGPAYDQQIYTSVYGDFDNLSSGWRSCFNDDYAEVLPFSISESELHAKIDAMVASGNTSGHIGMKWGAALLDPAFQSVATALQAPTVAVVDSTLSNVPALYDEPDTMKIIVMMGDGANTSSYYFDTNSAYRGPNSELFELKFQDMEFAYARHKYRDRTSDDESKCTNTRWVCYYEPTGPAEYRFYLRDENRIYDAATGTQVDGYYSVAEGIWLDEAQFQAIESDPEHVDTRQLDWEEAWGHMSPNWYGNTTGDWGPWNDYIGSETESGSTKNTYMSRICSSTKSQGVTVYTIGFEVPENGTAETELRACASSPPNYYRASGVNISDAFGSIASNVQNLRLTQ</sequence>
<feature type="transmembrane region" description="Helical" evidence="1">
    <location>
        <begin position="36"/>
        <end position="57"/>
    </location>
</feature>
<reference evidence="4" key="1">
    <citation type="submission" date="2018-12" db="EMBL/GenBank/DDBJ databases">
        <title>Complete genome sequence of Roseovarius sp. MME-070.</title>
        <authorList>
            <person name="Nam Y.-D."/>
            <person name="Kang J."/>
            <person name="Chung W.-H."/>
            <person name="Park Y.S."/>
        </authorList>
    </citation>
    <scope>NUCLEOTIDE SEQUENCE [LARGE SCALE GENOMIC DNA]</scope>
    <source>
        <strain evidence="4">MME-070</strain>
    </source>
</reference>
<dbReference type="Proteomes" id="UP000428330">
    <property type="component" value="Chromosome"/>
</dbReference>
<gene>
    <name evidence="3" type="ORF">EI983_12505</name>
</gene>
<dbReference type="SUPFAM" id="SSF53300">
    <property type="entry name" value="vWA-like"/>
    <property type="match status" value="1"/>
</dbReference>
<keyword evidence="4" id="KW-1185">Reference proteome</keyword>
<proteinExistence type="predicted"/>
<dbReference type="Pfam" id="PF13400">
    <property type="entry name" value="Tad"/>
    <property type="match status" value="1"/>
</dbReference>
<dbReference type="AlphaFoldDB" id="A0A6I6IUK3"/>
<keyword evidence="1" id="KW-0812">Transmembrane</keyword>
<keyword evidence="1" id="KW-1133">Transmembrane helix</keyword>
<dbReference type="RefSeq" id="WP_157707727.1">
    <property type="nucleotide sequence ID" value="NZ_CP034348.1"/>
</dbReference>
<evidence type="ECO:0000259" key="2">
    <source>
        <dbReference type="Pfam" id="PF13400"/>
    </source>
</evidence>
<dbReference type="EMBL" id="CP034348">
    <property type="protein sequence ID" value="QGX99046.1"/>
    <property type="molecule type" value="Genomic_DNA"/>
</dbReference>
<dbReference type="OrthoDB" id="7522752at2"/>
<keyword evidence="1" id="KW-0472">Membrane</keyword>
<accession>A0A6I6IUK3</accession>
<evidence type="ECO:0000313" key="3">
    <source>
        <dbReference type="EMBL" id="QGX99046.1"/>
    </source>
</evidence>
<dbReference type="Gene3D" id="3.40.50.410">
    <property type="entry name" value="von Willebrand factor, type A domain"/>
    <property type="match status" value="1"/>
</dbReference>
<dbReference type="CDD" id="cd00198">
    <property type="entry name" value="vWFA"/>
    <property type="match status" value="1"/>
</dbReference>
<name>A0A6I6IUK3_9RHOB</name>
<dbReference type="InterPro" id="IPR036465">
    <property type="entry name" value="vWFA_dom_sf"/>
</dbReference>
<feature type="domain" description="Putative Flp pilus-assembly TadG-like N-terminal" evidence="2">
    <location>
        <begin position="36"/>
        <end position="82"/>
    </location>
</feature>
<dbReference type="InterPro" id="IPR028087">
    <property type="entry name" value="Tad_N"/>
</dbReference>
<evidence type="ECO:0000256" key="1">
    <source>
        <dbReference type="SAM" id="Phobius"/>
    </source>
</evidence>
<protein>
    <recommendedName>
        <fullName evidence="2">Putative Flp pilus-assembly TadG-like N-terminal domain-containing protein</fullName>
    </recommendedName>
</protein>
<dbReference type="KEGG" id="rom:EI983_12505"/>
<evidence type="ECO:0000313" key="4">
    <source>
        <dbReference type="Proteomes" id="UP000428330"/>
    </source>
</evidence>
<organism evidence="3 4">
    <name type="scientific">Roseovarius faecimaris</name>
    <dbReference type="NCBI Taxonomy" id="2494550"/>
    <lineage>
        <taxon>Bacteria</taxon>
        <taxon>Pseudomonadati</taxon>
        <taxon>Pseudomonadota</taxon>
        <taxon>Alphaproteobacteria</taxon>
        <taxon>Rhodobacterales</taxon>
        <taxon>Roseobacteraceae</taxon>
        <taxon>Roseovarius</taxon>
    </lineage>
</organism>